<evidence type="ECO:0000256" key="4">
    <source>
        <dbReference type="ARBA" id="ARBA00023295"/>
    </source>
</evidence>
<proteinExistence type="inferred from homology"/>
<keyword evidence="11" id="KW-1185">Reference proteome</keyword>
<dbReference type="InterPro" id="IPR000254">
    <property type="entry name" value="CBD"/>
</dbReference>
<evidence type="ECO:0000256" key="1">
    <source>
        <dbReference type="ARBA" id="ARBA00007754"/>
    </source>
</evidence>
<dbReference type="GeneID" id="81628154"/>
<dbReference type="Pfam" id="PF02156">
    <property type="entry name" value="Glyco_hydro_26"/>
    <property type="match status" value="1"/>
</dbReference>
<evidence type="ECO:0000256" key="6">
    <source>
        <dbReference type="SAM" id="MobiDB-lite"/>
    </source>
</evidence>
<dbReference type="InterPro" id="IPR017853">
    <property type="entry name" value="GH"/>
</dbReference>
<dbReference type="GO" id="GO:0030248">
    <property type="term" value="F:cellulose binding"/>
    <property type="evidence" value="ECO:0007669"/>
    <property type="project" value="InterPro"/>
</dbReference>
<organism evidence="10 11">
    <name type="scientific">Penicillium diatomitis</name>
    <dbReference type="NCBI Taxonomy" id="2819901"/>
    <lineage>
        <taxon>Eukaryota</taxon>
        <taxon>Fungi</taxon>
        <taxon>Dikarya</taxon>
        <taxon>Ascomycota</taxon>
        <taxon>Pezizomycotina</taxon>
        <taxon>Eurotiomycetes</taxon>
        <taxon>Eurotiomycetidae</taxon>
        <taxon>Eurotiales</taxon>
        <taxon>Aspergillaceae</taxon>
        <taxon>Penicillium</taxon>
    </lineage>
</organism>
<dbReference type="RefSeq" id="XP_056786996.1">
    <property type="nucleotide sequence ID" value="XM_056937904.1"/>
</dbReference>
<evidence type="ECO:0000256" key="3">
    <source>
        <dbReference type="ARBA" id="ARBA00022801"/>
    </source>
</evidence>
<dbReference type="SMART" id="SM00236">
    <property type="entry name" value="fCBD"/>
    <property type="match status" value="1"/>
</dbReference>
<evidence type="ECO:0000256" key="2">
    <source>
        <dbReference type="ARBA" id="ARBA00022729"/>
    </source>
</evidence>
<comment type="similarity">
    <text evidence="1 5">Belongs to the glycosyl hydrolase 26 family.</text>
</comment>
<dbReference type="GO" id="GO:0016985">
    <property type="term" value="F:mannan endo-1,4-beta-mannosidase activity"/>
    <property type="evidence" value="ECO:0007669"/>
    <property type="project" value="InterPro"/>
</dbReference>
<dbReference type="EMBL" id="JAPWDQ010000012">
    <property type="protein sequence ID" value="KAJ5475238.1"/>
    <property type="molecule type" value="Genomic_DNA"/>
</dbReference>
<dbReference type="SUPFAM" id="SSF57180">
    <property type="entry name" value="Cellulose-binding domain"/>
    <property type="match status" value="1"/>
</dbReference>
<evidence type="ECO:0000313" key="11">
    <source>
        <dbReference type="Proteomes" id="UP001148312"/>
    </source>
</evidence>
<protein>
    <submittedName>
        <fullName evidence="10">Mannan endo-1-4-beta-mannosidase man26A</fullName>
    </submittedName>
</protein>
<feature type="chain" id="PRO_5040899068" evidence="7">
    <location>
        <begin position="18"/>
        <end position="417"/>
    </location>
</feature>
<accession>A0A9W9WU06</accession>
<dbReference type="PRINTS" id="PR00739">
    <property type="entry name" value="GLHYDRLASE26"/>
</dbReference>
<evidence type="ECO:0000313" key="10">
    <source>
        <dbReference type="EMBL" id="KAJ5475238.1"/>
    </source>
</evidence>
<keyword evidence="2 7" id="KW-0732">Signal</keyword>
<evidence type="ECO:0000256" key="7">
    <source>
        <dbReference type="SAM" id="SignalP"/>
    </source>
</evidence>
<evidence type="ECO:0000259" key="9">
    <source>
        <dbReference type="PROSITE" id="PS51764"/>
    </source>
</evidence>
<evidence type="ECO:0000256" key="5">
    <source>
        <dbReference type="PROSITE-ProRule" id="PRU01100"/>
    </source>
</evidence>
<dbReference type="PROSITE" id="PS51164">
    <property type="entry name" value="CBM1_2"/>
    <property type="match status" value="1"/>
</dbReference>
<feature type="signal peptide" evidence="7">
    <location>
        <begin position="1"/>
        <end position="17"/>
    </location>
</feature>
<dbReference type="InterPro" id="IPR035971">
    <property type="entry name" value="CBD_sf"/>
</dbReference>
<dbReference type="Proteomes" id="UP001148312">
    <property type="component" value="Unassembled WGS sequence"/>
</dbReference>
<dbReference type="InterPro" id="IPR000805">
    <property type="entry name" value="Glyco_hydro_26"/>
</dbReference>
<feature type="domain" description="GH26" evidence="9">
    <location>
        <begin position="36"/>
        <end position="336"/>
    </location>
</feature>
<feature type="active site" description="Proton donor" evidence="5">
    <location>
        <position position="192"/>
    </location>
</feature>
<dbReference type="AlphaFoldDB" id="A0A9W9WU06"/>
<feature type="domain" description="CBM1" evidence="8">
    <location>
        <begin position="381"/>
        <end position="417"/>
    </location>
</feature>
<dbReference type="Pfam" id="PF00734">
    <property type="entry name" value="CBM_1"/>
    <property type="match status" value="1"/>
</dbReference>
<dbReference type="GO" id="GO:0005576">
    <property type="term" value="C:extracellular region"/>
    <property type="evidence" value="ECO:0007669"/>
    <property type="project" value="InterPro"/>
</dbReference>
<dbReference type="SUPFAM" id="SSF51445">
    <property type="entry name" value="(Trans)glycosidases"/>
    <property type="match status" value="1"/>
</dbReference>
<reference evidence="10" key="2">
    <citation type="journal article" date="2023" name="IMA Fungus">
        <title>Comparative genomic study of the Penicillium genus elucidates a diverse pangenome and 15 lateral gene transfer events.</title>
        <authorList>
            <person name="Petersen C."/>
            <person name="Sorensen T."/>
            <person name="Nielsen M.R."/>
            <person name="Sondergaard T.E."/>
            <person name="Sorensen J.L."/>
            <person name="Fitzpatrick D.A."/>
            <person name="Frisvad J.C."/>
            <person name="Nielsen K.L."/>
        </authorList>
    </citation>
    <scope>NUCLEOTIDE SEQUENCE</scope>
    <source>
        <strain evidence="10">IBT 30728</strain>
    </source>
</reference>
<sequence length="417" mass="45212">MRSRLSLLALAPALAVTEPIKHTARANWLSYSPIDPQADTGARALLNYLQSTYGNHYLSGQMDKNDVAWVKSHTGKIPAIQGNDFMDYSPSRVAYGASSSSAEEAIAFDKAGGINTVVWHWNAPTCLYNSASQPWYKGFYTSANCFDVQQAMNEGPGGSNYQLILRDIDAIAVQLQKLASAGVPVLWRPLHEPEGGWFWWGAKGSGPFKQLWDLMYQRLTQYHNLHNLIWVCNTAAPDWYPGNSKCDIATVDVYASAGDHGPLHDQWNSLYGLTNGARILALAEVGDIPDPSQMTSSGALWAYWMTWSGSFIEDGSYNSVSYIQQVYGDSKVITVDGPSPLGSWKYGSTGSSGNGSSTTTTTIQTKPTTTTTSASSGSTGSLAAQFGQFGGQGWTGPTACVSPYTCQVQNQYYSQCL</sequence>
<dbReference type="PROSITE" id="PS51764">
    <property type="entry name" value="GH26"/>
    <property type="match status" value="1"/>
</dbReference>
<dbReference type="GO" id="GO:0006080">
    <property type="term" value="P:substituted mannan metabolic process"/>
    <property type="evidence" value="ECO:0007669"/>
    <property type="project" value="InterPro"/>
</dbReference>
<keyword evidence="3 5" id="KW-0378">Hydrolase</keyword>
<dbReference type="InterPro" id="IPR022790">
    <property type="entry name" value="GH26_dom"/>
</dbReference>
<feature type="compositionally biased region" description="Low complexity" evidence="6">
    <location>
        <begin position="347"/>
        <end position="378"/>
    </location>
</feature>
<dbReference type="PANTHER" id="PTHR40079:SF4">
    <property type="entry name" value="GH26 DOMAIN-CONTAINING PROTEIN-RELATED"/>
    <property type="match status" value="1"/>
</dbReference>
<comment type="caution">
    <text evidence="10">The sequence shown here is derived from an EMBL/GenBank/DDBJ whole genome shotgun (WGS) entry which is preliminary data.</text>
</comment>
<gene>
    <name evidence="10" type="ORF">N7539_008304</name>
</gene>
<feature type="active site" description="Nucleophile" evidence="5">
    <location>
        <position position="284"/>
    </location>
</feature>
<evidence type="ECO:0000259" key="8">
    <source>
        <dbReference type="PROSITE" id="PS51164"/>
    </source>
</evidence>
<dbReference type="PANTHER" id="PTHR40079">
    <property type="entry name" value="MANNAN ENDO-1,4-BETA-MANNOSIDASE E-RELATED"/>
    <property type="match status" value="1"/>
</dbReference>
<reference evidence="10" key="1">
    <citation type="submission" date="2022-12" db="EMBL/GenBank/DDBJ databases">
        <authorList>
            <person name="Petersen C."/>
        </authorList>
    </citation>
    <scope>NUCLEOTIDE SEQUENCE</scope>
    <source>
        <strain evidence="10">IBT 30728</strain>
    </source>
</reference>
<dbReference type="Gene3D" id="3.20.20.80">
    <property type="entry name" value="Glycosidases"/>
    <property type="match status" value="1"/>
</dbReference>
<name>A0A9W9WU06_9EURO</name>
<feature type="region of interest" description="Disordered" evidence="6">
    <location>
        <begin position="345"/>
        <end position="378"/>
    </location>
</feature>
<keyword evidence="4 5" id="KW-0326">Glycosidase</keyword>